<accession>A0A4R1S248</accession>
<keyword evidence="1" id="KW-0812">Transmembrane</keyword>
<dbReference type="RefSeq" id="WP_132013399.1">
    <property type="nucleotide sequence ID" value="NZ_SLUN01000005.1"/>
</dbReference>
<keyword evidence="1" id="KW-1133">Transmembrane helix</keyword>
<organism evidence="2 3">
    <name type="scientific">Hydrogenispora ethanolica</name>
    <dbReference type="NCBI Taxonomy" id="1082276"/>
    <lineage>
        <taxon>Bacteria</taxon>
        <taxon>Bacillati</taxon>
        <taxon>Bacillota</taxon>
        <taxon>Hydrogenispora</taxon>
    </lineage>
</organism>
<dbReference type="AlphaFoldDB" id="A0A4R1S248"/>
<dbReference type="InterPro" id="IPR007563">
    <property type="entry name" value="DUF554"/>
</dbReference>
<feature type="transmembrane region" description="Helical" evidence="1">
    <location>
        <begin position="180"/>
        <end position="200"/>
    </location>
</feature>
<keyword evidence="1" id="KW-0472">Membrane</keyword>
<sequence>MGTIINVIAILIGGAVGLLFREKFPERVTQTALQVMGLFTMLVGISMALQGKELILVLVSLAVGAMLGEWINIEARLEQLGAWIDARLPVAEGSPAKGFIYASLVFCVGSMAIVGSITDGVKGDHSILVTKAMMDGIISIPFAAGMGVGVLGSALSILIYQGGLTLLAWQLQSLFTATMIRELTAVGGIIVMGIGVNILGLQKVRVGNFLPALLIIILICYFR</sequence>
<evidence type="ECO:0000313" key="3">
    <source>
        <dbReference type="Proteomes" id="UP000295008"/>
    </source>
</evidence>
<dbReference type="Proteomes" id="UP000295008">
    <property type="component" value="Unassembled WGS sequence"/>
</dbReference>
<feature type="transmembrane region" description="Helical" evidence="1">
    <location>
        <begin position="55"/>
        <end position="77"/>
    </location>
</feature>
<feature type="transmembrane region" description="Helical" evidence="1">
    <location>
        <begin position="137"/>
        <end position="160"/>
    </location>
</feature>
<feature type="transmembrane region" description="Helical" evidence="1">
    <location>
        <begin position="206"/>
        <end position="222"/>
    </location>
</feature>
<feature type="transmembrane region" description="Helical" evidence="1">
    <location>
        <begin position="31"/>
        <end position="49"/>
    </location>
</feature>
<name>A0A4R1S248_HYDET</name>
<comment type="caution">
    <text evidence="2">The sequence shown here is derived from an EMBL/GenBank/DDBJ whole genome shotgun (WGS) entry which is preliminary data.</text>
</comment>
<gene>
    <name evidence="2" type="ORF">EDC14_1005105</name>
</gene>
<dbReference type="EMBL" id="SLUN01000005">
    <property type="protein sequence ID" value="TCL73243.1"/>
    <property type="molecule type" value="Genomic_DNA"/>
</dbReference>
<dbReference type="OrthoDB" id="9797976at2"/>
<evidence type="ECO:0000313" key="2">
    <source>
        <dbReference type="EMBL" id="TCL73243.1"/>
    </source>
</evidence>
<feature type="transmembrane region" description="Helical" evidence="1">
    <location>
        <begin position="6"/>
        <end position="24"/>
    </location>
</feature>
<protein>
    <recommendedName>
        <fullName evidence="4">Membrane protein YdfK</fullName>
    </recommendedName>
</protein>
<feature type="transmembrane region" description="Helical" evidence="1">
    <location>
        <begin position="98"/>
        <end position="117"/>
    </location>
</feature>
<dbReference type="PANTHER" id="PTHR36111">
    <property type="entry name" value="INNER MEMBRANE PROTEIN-RELATED"/>
    <property type="match status" value="1"/>
</dbReference>
<evidence type="ECO:0000256" key="1">
    <source>
        <dbReference type="SAM" id="Phobius"/>
    </source>
</evidence>
<proteinExistence type="predicted"/>
<dbReference type="Pfam" id="PF04474">
    <property type="entry name" value="DUF554"/>
    <property type="match status" value="1"/>
</dbReference>
<keyword evidence="3" id="KW-1185">Reference proteome</keyword>
<dbReference type="PANTHER" id="PTHR36111:SF2">
    <property type="entry name" value="INNER MEMBRANE PROTEIN"/>
    <property type="match status" value="1"/>
</dbReference>
<evidence type="ECO:0008006" key="4">
    <source>
        <dbReference type="Google" id="ProtNLM"/>
    </source>
</evidence>
<reference evidence="2 3" key="1">
    <citation type="submission" date="2019-03" db="EMBL/GenBank/DDBJ databases">
        <title>Genomic Encyclopedia of Type Strains, Phase IV (KMG-IV): sequencing the most valuable type-strain genomes for metagenomic binning, comparative biology and taxonomic classification.</title>
        <authorList>
            <person name="Goeker M."/>
        </authorList>
    </citation>
    <scope>NUCLEOTIDE SEQUENCE [LARGE SCALE GENOMIC DNA]</scope>
    <source>
        <strain evidence="2 3">LX-B</strain>
    </source>
</reference>